<accession>A0A9X1NIL6</accession>
<dbReference type="RefSeq" id="WP_231446969.1">
    <property type="nucleotide sequence ID" value="NZ_JAJOMB010000016.1"/>
</dbReference>
<dbReference type="InterPro" id="IPR017871">
    <property type="entry name" value="ABC_transporter-like_CS"/>
</dbReference>
<dbReference type="Gene3D" id="3.40.50.300">
    <property type="entry name" value="P-loop containing nucleotide triphosphate hydrolases"/>
    <property type="match status" value="1"/>
</dbReference>
<reference evidence="6" key="1">
    <citation type="submission" date="2021-11" db="EMBL/GenBank/DDBJ databases">
        <title>Streptomyces corallinus and Kineosporia corallina sp. nov., two new coral-derived marine actinobacteria.</title>
        <authorList>
            <person name="Buangrab K."/>
            <person name="Sutthacheep M."/>
            <person name="Yeemin T."/>
            <person name="Harunari E."/>
            <person name="Igarashi Y."/>
            <person name="Sripreechasak P."/>
            <person name="Kanchanasin P."/>
            <person name="Tanasupawat S."/>
            <person name="Phongsopitanun W."/>
        </authorList>
    </citation>
    <scope>NUCLEOTIDE SEQUENCE</scope>
    <source>
        <strain evidence="6">JCM 31032</strain>
    </source>
</reference>
<evidence type="ECO:0000256" key="2">
    <source>
        <dbReference type="ARBA" id="ARBA00022448"/>
    </source>
</evidence>
<dbReference type="EMBL" id="JAJOMB010000016">
    <property type="protein sequence ID" value="MCD5314446.1"/>
    <property type="molecule type" value="Genomic_DNA"/>
</dbReference>
<protein>
    <submittedName>
        <fullName evidence="6">ABC transporter ATP-binding protein</fullName>
    </submittedName>
</protein>
<evidence type="ECO:0000313" key="6">
    <source>
        <dbReference type="EMBL" id="MCD5314446.1"/>
    </source>
</evidence>
<dbReference type="GO" id="GO:0055085">
    <property type="term" value="P:transmembrane transport"/>
    <property type="evidence" value="ECO:0007669"/>
    <property type="project" value="UniProtKB-ARBA"/>
</dbReference>
<keyword evidence="7" id="KW-1185">Reference proteome</keyword>
<comment type="similarity">
    <text evidence="1">Belongs to the ABC transporter superfamily.</text>
</comment>
<evidence type="ECO:0000256" key="4">
    <source>
        <dbReference type="ARBA" id="ARBA00022840"/>
    </source>
</evidence>
<comment type="caution">
    <text evidence="6">The sequence shown here is derived from an EMBL/GenBank/DDBJ whole genome shotgun (WGS) entry which is preliminary data.</text>
</comment>
<keyword evidence="2" id="KW-0813">Transport</keyword>
<feature type="domain" description="ABC transporter" evidence="5">
    <location>
        <begin position="2"/>
        <end position="225"/>
    </location>
</feature>
<dbReference type="InterPro" id="IPR003593">
    <property type="entry name" value="AAA+_ATPase"/>
</dbReference>
<evidence type="ECO:0000259" key="5">
    <source>
        <dbReference type="PROSITE" id="PS50893"/>
    </source>
</evidence>
<dbReference type="PANTHER" id="PTHR43776">
    <property type="entry name" value="TRANSPORT ATP-BINDING PROTEIN"/>
    <property type="match status" value="1"/>
</dbReference>
<dbReference type="GO" id="GO:0005524">
    <property type="term" value="F:ATP binding"/>
    <property type="evidence" value="ECO:0007669"/>
    <property type="project" value="UniProtKB-KW"/>
</dbReference>
<sequence>MIELEDARMVYGANVALDGVSLRVGSGECLAVIGESGSGKSTLARIMLGQERLTSGAFRRDGQTRTAYVAQDPADSLNPRMSVARIVAEPLTVGKVEGDRDALIRSAIRAVALDEAVLERRPSALSGGQQQRVSIARALVAQPDLLVLDEPTSALDPSVQAQVLRLLQDLRAERGLTSVLVTHDLPAAAYLADRIAVLHRGRLVEIGPSQAVWDEAQHPYTQALLAAAVGDPLPEPAIREHACSLGPYCTAEVSPCPATTTVPTLTEVGPGHLVMPSCTKIQGAS</sequence>
<name>A0A9X1NIL6_9ACTN</name>
<dbReference type="AlphaFoldDB" id="A0A9X1NIL6"/>
<evidence type="ECO:0000256" key="1">
    <source>
        <dbReference type="ARBA" id="ARBA00005417"/>
    </source>
</evidence>
<dbReference type="PROSITE" id="PS00211">
    <property type="entry name" value="ABC_TRANSPORTER_1"/>
    <property type="match status" value="1"/>
</dbReference>
<organism evidence="6 7">
    <name type="scientific">Kineosporia babensis</name>
    <dbReference type="NCBI Taxonomy" id="499548"/>
    <lineage>
        <taxon>Bacteria</taxon>
        <taxon>Bacillati</taxon>
        <taxon>Actinomycetota</taxon>
        <taxon>Actinomycetes</taxon>
        <taxon>Kineosporiales</taxon>
        <taxon>Kineosporiaceae</taxon>
        <taxon>Kineosporia</taxon>
    </lineage>
</organism>
<dbReference type="InterPro" id="IPR027417">
    <property type="entry name" value="P-loop_NTPase"/>
</dbReference>
<keyword evidence="4 6" id="KW-0067">ATP-binding</keyword>
<dbReference type="CDD" id="cd03257">
    <property type="entry name" value="ABC_NikE_OppD_transporters"/>
    <property type="match status" value="1"/>
</dbReference>
<dbReference type="SMART" id="SM00382">
    <property type="entry name" value="AAA"/>
    <property type="match status" value="1"/>
</dbReference>
<dbReference type="InterPro" id="IPR050319">
    <property type="entry name" value="ABC_transp_ATP-bind"/>
</dbReference>
<dbReference type="SUPFAM" id="SSF52540">
    <property type="entry name" value="P-loop containing nucleoside triphosphate hydrolases"/>
    <property type="match status" value="1"/>
</dbReference>
<dbReference type="Proteomes" id="UP001138997">
    <property type="component" value="Unassembled WGS sequence"/>
</dbReference>
<gene>
    <name evidence="6" type="ORF">LR394_26415</name>
</gene>
<proteinExistence type="inferred from homology"/>
<keyword evidence="3" id="KW-0547">Nucleotide-binding</keyword>
<evidence type="ECO:0000313" key="7">
    <source>
        <dbReference type="Proteomes" id="UP001138997"/>
    </source>
</evidence>
<dbReference type="InterPro" id="IPR003439">
    <property type="entry name" value="ABC_transporter-like_ATP-bd"/>
</dbReference>
<dbReference type="GO" id="GO:0016887">
    <property type="term" value="F:ATP hydrolysis activity"/>
    <property type="evidence" value="ECO:0007669"/>
    <property type="project" value="InterPro"/>
</dbReference>
<dbReference type="PROSITE" id="PS50893">
    <property type="entry name" value="ABC_TRANSPORTER_2"/>
    <property type="match status" value="1"/>
</dbReference>
<dbReference type="PANTHER" id="PTHR43776:SF7">
    <property type="entry name" value="D,D-DIPEPTIDE TRANSPORT ATP-BINDING PROTEIN DDPF-RELATED"/>
    <property type="match status" value="1"/>
</dbReference>
<evidence type="ECO:0000256" key="3">
    <source>
        <dbReference type="ARBA" id="ARBA00022741"/>
    </source>
</evidence>
<dbReference type="Pfam" id="PF00005">
    <property type="entry name" value="ABC_tran"/>
    <property type="match status" value="1"/>
</dbReference>